<feature type="domain" description="Nuclear pore complex protein NUP96 C-terminal" evidence="2">
    <location>
        <begin position="391"/>
        <end position="714"/>
    </location>
</feature>
<keyword evidence="4" id="KW-1185">Reference proteome</keyword>
<feature type="region of interest" description="Disordered" evidence="1">
    <location>
        <begin position="612"/>
        <end position="635"/>
    </location>
</feature>
<evidence type="ECO:0000313" key="3">
    <source>
        <dbReference type="EMBL" id="KAF9460038.1"/>
    </source>
</evidence>
<feature type="region of interest" description="Disordered" evidence="1">
    <location>
        <begin position="159"/>
        <end position="197"/>
    </location>
</feature>
<proteinExistence type="predicted"/>
<evidence type="ECO:0000256" key="1">
    <source>
        <dbReference type="SAM" id="MobiDB-lite"/>
    </source>
</evidence>
<dbReference type="EMBL" id="MU150306">
    <property type="protein sequence ID" value="KAF9460038.1"/>
    <property type="molecule type" value="Genomic_DNA"/>
</dbReference>
<reference evidence="3" key="1">
    <citation type="submission" date="2020-11" db="EMBL/GenBank/DDBJ databases">
        <authorList>
            <consortium name="DOE Joint Genome Institute"/>
            <person name="Ahrendt S."/>
            <person name="Riley R."/>
            <person name="Andreopoulos W."/>
            <person name="Labutti K."/>
            <person name="Pangilinan J."/>
            <person name="Ruiz-Duenas F.J."/>
            <person name="Barrasa J.M."/>
            <person name="Sanchez-Garcia M."/>
            <person name="Camarero S."/>
            <person name="Miyauchi S."/>
            <person name="Serrano A."/>
            <person name="Linde D."/>
            <person name="Babiker R."/>
            <person name="Drula E."/>
            <person name="Ayuso-Fernandez I."/>
            <person name="Pacheco R."/>
            <person name="Padilla G."/>
            <person name="Ferreira P."/>
            <person name="Barriuso J."/>
            <person name="Kellner H."/>
            <person name="Castanera R."/>
            <person name="Alfaro M."/>
            <person name="Ramirez L."/>
            <person name="Pisabarro A.G."/>
            <person name="Kuo A."/>
            <person name="Tritt A."/>
            <person name="Lipzen A."/>
            <person name="He G."/>
            <person name="Yan M."/>
            <person name="Ng V."/>
            <person name="Cullen D."/>
            <person name="Martin F."/>
            <person name="Rosso M.-N."/>
            <person name="Henrissat B."/>
            <person name="Hibbett D."/>
            <person name="Martinez A.T."/>
            <person name="Grigoriev I.V."/>
        </authorList>
    </citation>
    <scope>NUCLEOTIDE SEQUENCE</scope>
    <source>
        <strain evidence="3">CBS 247.69</strain>
    </source>
</reference>
<name>A0A9P5XYM4_9AGAR</name>
<feature type="compositionally biased region" description="Acidic residues" evidence="1">
    <location>
        <begin position="623"/>
        <end position="632"/>
    </location>
</feature>
<evidence type="ECO:0000259" key="2">
    <source>
        <dbReference type="Pfam" id="PF12110"/>
    </source>
</evidence>
<feature type="compositionally biased region" description="Acidic residues" evidence="1">
    <location>
        <begin position="27"/>
        <end position="38"/>
    </location>
</feature>
<dbReference type="Proteomes" id="UP000807353">
    <property type="component" value="Unassembled WGS sequence"/>
</dbReference>
<dbReference type="Pfam" id="PF12110">
    <property type="entry name" value="Nup96"/>
    <property type="match status" value="1"/>
</dbReference>
<comment type="caution">
    <text evidence="3">The sequence shown here is derived from an EMBL/GenBank/DDBJ whole genome shotgun (WGS) entry which is preliminary data.</text>
</comment>
<gene>
    <name evidence="3" type="ORF">BDZ94DRAFT_1266974</name>
</gene>
<feature type="compositionally biased region" description="Basic and acidic residues" evidence="1">
    <location>
        <begin position="168"/>
        <end position="184"/>
    </location>
</feature>
<accession>A0A9P5XYM4</accession>
<feature type="region of interest" description="Disordered" evidence="1">
    <location>
        <begin position="1"/>
        <end position="113"/>
    </location>
</feature>
<evidence type="ECO:0000313" key="4">
    <source>
        <dbReference type="Proteomes" id="UP000807353"/>
    </source>
</evidence>
<protein>
    <submittedName>
        <fullName evidence="3">Nuclear protein 96-domain-containing protein</fullName>
    </submittedName>
</protein>
<sequence>MARFRAYTSDSSDEGSSSEPEAQELHVDEEEEEDESDQESTGASSSSDMQEDELFTSPSRPYKRPNRNALVEDEDGEIRYAHEVEDDQRLSVRVSPASSSSPPPPRNRGDPTMIPWAQHVGVDAQKMHVMQTSLFRMPEEAAALKAMNQQTKPNLRVPLQSLSRKHSRDSDGDGLRFEPRERPSFAHNIDPPAYRPSRKYARVESSESAVHGNEGVVVDAGLALGRSFRVGWGPGGTLVHLGKLCGPSSTIKTSANSATITSTTVPTVTNAAHVSDLSSKLLQHHLSNSPIEPDDDGIPFAAPSSALNFASFASLFPSTDRSYEASVFRLGEALFDEIDLHLGSSITVDIRNRVIALRRKAALSAWLEDAVIPALEADLRSNPSASSSTVAFTFLTGNQVDKACASAMDGGYLKLATLISQAGGDFDFREDLKEQLQIWRDERIDVHIDEGVRKVYTLLSGVVGDVIEGSKGGGLEKCSDIDVTKGLDWKRIFGLHLWFSEPIDAPIGQVFRAYDQLTKDASRQVSQPVPWYAEQTTNATSSSSWNLPSQPSLPDGLFSLIRLHAEPACSLSQILSPLSFGSSPVDYSMAWHLYIILSRCMGVRDFADRGEPVGRSGAHTMMDDDEDQEEDGIQGHSPSADLLASMYAFQLESLGMVQEALFVLLHIEGPAGREKAIKDLLARTASKLDEWMTRGVVGSLKIPMAWVNEAKAMYALDKGDMFDAYQLFISAGLYNPAHDLAVLELAPDAVIRKDLDLLKEIFSKFVGRPVDGWHIRGQAFLDYVHIMTRLPELQAEQAHNTVADASQATEIDELTRSVSKLIGILPDVLRNTSDIRHRAALSEMVAGLVAQVDKVRPLALSKVQPMLSDETTKLRHIHSLAFARFQSSLS</sequence>
<dbReference type="OrthoDB" id="3797628at2759"/>
<feature type="compositionally biased region" description="Basic and acidic residues" evidence="1">
    <location>
        <begin position="77"/>
        <end position="90"/>
    </location>
</feature>
<dbReference type="AlphaFoldDB" id="A0A9P5XYM4"/>
<dbReference type="InterPro" id="IPR021967">
    <property type="entry name" value="Nup98_C"/>
</dbReference>
<dbReference type="Gene3D" id="1.25.40.690">
    <property type="match status" value="1"/>
</dbReference>
<organism evidence="3 4">
    <name type="scientific">Collybia nuda</name>
    <dbReference type="NCBI Taxonomy" id="64659"/>
    <lineage>
        <taxon>Eukaryota</taxon>
        <taxon>Fungi</taxon>
        <taxon>Dikarya</taxon>
        <taxon>Basidiomycota</taxon>
        <taxon>Agaricomycotina</taxon>
        <taxon>Agaricomycetes</taxon>
        <taxon>Agaricomycetidae</taxon>
        <taxon>Agaricales</taxon>
        <taxon>Tricholomatineae</taxon>
        <taxon>Clitocybaceae</taxon>
        <taxon>Collybia</taxon>
    </lineage>
</organism>